<evidence type="ECO:0000313" key="4">
    <source>
        <dbReference type="Proteomes" id="UP000654720"/>
    </source>
</evidence>
<reference evidence="1 4" key="2">
    <citation type="submission" date="2021-02" db="EMBL/GenBank/DDBJ databases">
        <title>FDA dAtabase for Regulatory Grade micrObial Sequences (FDA-ARGOS): Supporting development and validation of Infectious Disease Dx tests.</title>
        <authorList>
            <person name="Carlson P."/>
            <person name="Fischbach M."/>
            <person name="Hastie J."/>
            <person name="Bilen M."/>
            <person name="Cheng A."/>
            <person name="Tallon L."/>
            <person name="Sadzewicz L."/>
            <person name="Zhao X."/>
            <person name="Boylan J."/>
            <person name="Ott S."/>
            <person name="Bowen H."/>
            <person name="Vavikolanu K."/>
            <person name="Mehta A."/>
            <person name="Aluvathingal J."/>
            <person name="Nadendla S."/>
            <person name="Yan Y."/>
            <person name="Sichtig H."/>
        </authorList>
    </citation>
    <scope>NUCLEOTIDE SEQUENCE [LARGE SCALE GENOMIC DNA]</scope>
    <source>
        <strain evidence="1 4">FDAARGOS_1229</strain>
    </source>
</reference>
<reference evidence="2 3" key="1">
    <citation type="submission" date="2018-08" db="EMBL/GenBank/DDBJ databases">
        <title>A genome reference for cultivated species of the human gut microbiota.</title>
        <authorList>
            <person name="Zou Y."/>
            <person name="Xue W."/>
            <person name="Luo G."/>
        </authorList>
    </citation>
    <scope>NUCLEOTIDE SEQUENCE [LARGE SCALE GENOMIC DNA]</scope>
    <source>
        <strain evidence="2 3">AF14-49</strain>
    </source>
</reference>
<dbReference type="RefSeq" id="WP_027203113.1">
    <property type="nucleotide sequence ID" value="NZ_CAJKXH010000023.1"/>
</dbReference>
<dbReference type="Proteomes" id="UP000654720">
    <property type="component" value="Chromosome"/>
</dbReference>
<dbReference type="EMBL" id="CP069450">
    <property type="protein sequence ID" value="QRO49593.1"/>
    <property type="molecule type" value="Genomic_DNA"/>
</dbReference>
<dbReference type="STRING" id="1121130.GCA_000519105_02543"/>
<evidence type="ECO:0000313" key="2">
    <source>
        <dbReference type="EMBL" id="RGV32502.1"/>
    </source>
</evidence>
<dbReference type="InterPro" id="IPR046342">
    <property type="entry name" value="CBS_dom_sf"/>
</dbReference>
<evidence type="ECO:0000313" key="3">
    <source>
        <dbReference type="Proteomes" id="UP000283589"/>
    </source>
</evidence>
<sequence>MIASSLLSNVVPVLKKEDTCVQALGWMDLFRVSHLPVLDGETYVGLLSDEVMYAHGSIHDSIGKLDIPREMTFVYEDVHMYDVIGVASSRLLSVVPVLNRKEVYQGAILLTDILHNIDKLLCIDDPGGIIVLEVNKIDYSLAEVAQIVEYNEAKVLSCYVTCMPDSNKVEITLKVNTARIEPILDTFIRYRYVIKNTFVSGEEMNEEMRDRYGQLLKFMEM</sequence>
<dbReference type="EMBL" id="QRZA01000020">
    <property type="protein sequence ID" value="RGV32502.1"/>
    <property type="molecule type" value="Genomic_DNA"/>
</dbReference>
<evidence type="ECO:0000313" key="1">
    <source>
        <dbReference type="EMBL" id="QRO49593.1"/>
    </source>
</evidence>
<dbReference type="AlphaFoldDB" id="A0A412WXZ9"/>
<gene>
    <name evidence="2" type="ORF">DWW18_13880</name>
    <name evidence="1" type="ORF">I6J59_17105</name>
</gene>
<accession>A0A412WXZ9</accession>
<name>A0A412WXZ9_9BACT</name>
<dbReference type="SUPFAM" id="SSF54631">
    <property type="entry name" value="CBS-domain pair"/>
    <property type="match status" value="1"/>
</dbReference>
<dbReference type="Proteomes" id="UP000283589">
    <property type="component" value="Unassembled WGS sequence"/>
</dbReference>
<dbReference type="Gene3D" id="3.10.580.10">
    <property type="entry name" value="CBS-domain"/>
    <property type="match status" value="1"/>
</dbReference>
<proteinExistence type="predicted"/>
<organism evidence="2 3">
    <name type="scientific">Butyricimonas virosa</name>
    <dbReference type="NCBI Taxonomy" id="544645"/>
    <lineage>
        <taxon>Bacteria</taxon>
        <taxon>Pseudomonadati</taxon>
        <taxon>Bacteroidota</taxon>
        <taxon>Bacteroidia</taxon>
        <taxon>Bacteroidales</taxon>
        <taxon>Odoribacteraceae</taxon>
        <taxon>Butyricimonas</taxon>
    </lineage>
</organism>
<protein>
    <submittedName>
        <fullName evidence="2">CBS domain-containing protein</fullName>
    </submittedName>
</protein>
<keyword evidence="4" id="KW-1185">Reference proteome</keyword>
<dbReference type="GeneID" id="93097700"/>